<dbReference type="OrthoDB" id="5195437at2"/>
<sequence length="76" mass="8386">MSADGEEVVATLEDDTGAYCVDIIKQADGRFTYVEYARNADDEDAWHPREDATAATYPSEFAAYTAAMRDVAWLGD</sequence>
<protein>
    <submittedName>
        <fullName evidence="1">Uncharacterized protein</fullName>
    </submittedName>
</protein>
<comment type="caution">
    <text evidence="1">The sequence shown here is derived from an EMBL/GenBank/DDBJ whole genome shotgun (WGS) entry which is preliminary data.</text>
</comment>
<organism evidence="1 2">
    <name type="scientific">Thalassorhabdomicrobium marinisediminis</name>
    <dbReference type="NCBI Taxonomy" id="2170577"/>
    <lineage>
        <taxon>Bacteria</taxon>
        <taxon>Pseudomonadati</taxon>
        <taxon>Pseudomonadota</taxon>
        <taxon>Alphaproteobacteria</taxon>
        <taxon>Rhodobacterales</taxon>
        <taxon>Paracoccaceae</taxon>
        <taxon>Thalassorhabdomicrobium</taxon>
    </lineage>
</organism>
<dbReference type="RefSeq" id="WP_108640411.1">
    <property type="nucleotide sequence ID" value="NZ_QCYG01000004.1"/>
</dbReference>
<reference evidence="1 2" key="1">
    <citation type="submission" date="2018-04" db="EMBL/GenBank/DDBJ databases">
        <title>Pelagivirga bohaiensis gen. nov., sp. nov., a bacterium isolated from the Bohai Sea.</title>
        <authorList>
            <person name="Ji X."/>
        </authorList>
    </citation>
    <scope>NUCLEOTIDE SEQUENCE [LARGE SCALE GENOMIC DNA]</scope>
    <source>
        <strain evidence="1 2">BH-SD16</strain>
    </source>
</reference>
<dbReference type="EMBL" id="QCYG01000004">
    <property type="protein sequence ID" value="PVA06884.1"/>
    <property type="molecule type" value="Genomic_DNA"/>
</dbReference>
<accession>A0A2T7FXJ4</accession>
<keyword evidence="2" id="KW-1185">Reference proteome</keyword>
<dbReference type="AlphaFoldDB" id="A0A2T7FXJ4"/>
<evidence type="ECO:0000313" key="2">
    <source>
        <dbReference type="Proteomes" id="UP000244817"/>
    </source>
</evidence>
<evidence type="ECO:0000313" key="1">
    <source>
        <dbReference type="EMBL" id="PVA06884.1"/>
    </source>
</evidence>
<gene>
    <name evidence="1" type="ORF">DC363_06950</name>
</gene>
<proteinExistence type="predicted"/>
<dbReference type="Proteomes" id="UP000244817">
    <property type="component" value="Unassembled WGS sequence"/>
</dbReference>
<name>A0A2T7FXJ4_9RHOB</name>